<comment type="caution">
    <text evidence="2">The sequence shown here is derived from an EMBL/GenBank/DDBJ whole genome shotgun (WGS) entry which is preliminary data.</text>
</comment>
<protein>
    <submittedName>
        <fullName evidence="2">Ubiquinone/menaquinone biosynthesis C-methylase UbiE</fullName>
    </submittedName>
</protein>
<gene>
    <name evidence="2" type="ORF">J2Z44_002865</name>
</gene>
<dbReference type="PANTHER" id="PTHR43861">
    <property type="entry name" value="TRANS-ACONITATE 2-METHYLTRANSFERASE-RELATED"/>
    <property type="match status" value="1"/>
</dbReference>
<dbReference type="Gene3D" id="3.40.50.150">
    <property type="entry name" value="Vaccinia Virus protein VP39"/>
    <property type="match status" value="1"/>
</dbReference>
<dbReference type="InterPro" id="IPR029063">
    <property type="entry name" value="SAM-dependent_MTases_sf"/>
</dbReference>
<evidence type="ECO:0000313" key="2">
    <source>
        <dbReference type="EMBL" id="MBP2023040.1"/>
    </source>
</evidence>
<keyword evidence="2" id="KW-0830">Ubiquinone</keyword>
<dbReference type="CDD" id="cd02440">
    <property type="entry name" value="AdoMet_MTases"/>
    <property type="match status" value="1"/>
</dbReference>
<dbReference type="RefSeq" id="WP_021284229.1">
    <property type="nucleotide sequence ID" value="NZ_JAGGLL010000022.1"/>
</dbReference>
<reference evidence="2 3" key="1">
    <citation type="submission" date="2021-03" db="EMBL/GenBank/DDBJ databases">
        <title>Genomic Encyclopedia of Type Strains, Phase IV (KMG-IV): sequencing the most valuable type-strain genomes for metagenomic binning, comparative biology and taxonomic classification.</title>
        <authorList>
            <person name="Goeker M."/>
        </authorList>
    </citation>
    <scope>NUCLEOTIDE SEQUENCE [LARGE SCALE GENOMIC DNA]</scope>
    <source>
        <strain evidence="2 3">DSM 28650</strain>
    </source>
</reference>
<keyword evidence="3" id="KW-1185">Reference proteome</keyword>
<dbReference type="Proteomes" id="UP001519308">
    <property type="component" value="Unassembled WGS sequence"/>
</dbReference>
<keyword evidence="1" id="KW-0808">Transferase</keyword>
<proteinExistence type="predicted"/>
<dbReference type="Pfam" id="PF13489">
    <property type="entry name" value="Methyltransf_23"/>
    <property type="match status" value="1"/>
</dbReference>
<accession>A0ABS4K6Y2</accession>
<dbReference type="PANTHER" id="PTHR43861:SF3">
    <property type="entry name" value="PUTATIVE (AFU_ORTHOLOGUE AFUA_2G14390)-RELATED"/>
    <property type="match status" value="1"/>
</dbReference>
<name>A0ABS4K6Y2_9CLOT</name>
<organism evidence="2 3">
    <name type="scientific">Clostridium punense</name>
    <dbReference type="NCBI Taxonomy" id="1054297"/>
    <lineage>
        <taxon>Bacteria</taxon>
        <taxon>Bacillati</taxon>
        <taxon>Bacillota</taxon>
        <taxon>Clostridia</taxon>
        <taxon>Eubacteriales</taxon>
        <taxon>Clostridiaceae</taxon>
        <taxon>Clostridium</taxon>
    </lineage>
</organism>
<sequence>MNFDKRALTWDDEYRVGRAKIIAQEIKNTVPINKQYAALEFGCGTGLISFNLYQEFKHVTLVDTSKGMIQVVNSKIKDYNATNMIAYEKDINNEPLKEKYDVIYTSMVLHHINDLEKTLKNLRAMLNDGGYLCIVDLTKDDGTFHKNEKDFSGHNGFEEMELKSLLNKVGLEDITYKVFFNGKKAIEGQEVDYSLFIMVGKKNFPKNKSQAK</sequence>
<dbReference type="EMBL" id="JAGGLL010000022">
    <property type="protein sequence ID" value="MBP2023040.1"/>
    <property type="molecule type" value="Genomic_DNA"/>
</dbReference>
<evidence type="ECO:0000313" key="3">
    <source>
        <dbReference type="Proteomes" id="UP001519308"/>
    </source>
</evidence>
<dbReference type="SUPFAM" id="SSF53335">
    <property type="entry name" value="S-adenosyl-L-methionine-dependent methyltransferases"/>
    <property type="match status" value="1"/>
</dbReference>
<evidence type="ECO:0000256" key="1">
    <source>
        <dbReference type="ARBA" id="ARBA00022679"/>
    </source>
</evidence>